<organism evidence="2 3">
    <name type="scientific">Candidatus Sulfuritelmatomonas gaucii</name>
    <dbReference type="NCBI Taxonomy" id="2043161"/>
    <lineage>
        <taxon>Bacteria</taxon>
        <taxon>Pseudomonadati</taxon>
        <taxon>Acidobacteriota</taxon>
        <taxon>Terriglobia</taxon>
        <taxon>Terriglobales</taxon>
        <taxon>Acidobacteriaceae</taxon>
        <taxon>Candidatus Sulfuritelmatomonas</taxon>
    </lineage>
</organism>
<proteinExistence type="predicted"/>
<evidence type="ECO:0000313" key="3">
    <source>
        <dbReference type="Proteomes" id="UP000239735"/>
    </source>
</evidence>
<dbReference type="Gene3D" id="1.10.1130.10">
    <property type="entry name" value="Flavocytochrome C3, Chain A"/>
    <property type="match status" value="1"/>
</dbReference>
<dbReference type="OrthoDB" id="9779283at2"/>
<dbReference type="PROSITE" id="PS51257">
    <property type="entry name" value="PROKAR_LIPOPROTEIN"/>
    <property type="match status" value="1"/>
</dbReference>
<dbReference type="AlphaFoldDB" id="A0A2N9L5L7"/>
<reference evidence="3" key="1">
    <citation type="submission" date="2018-02" db="EMBL/GenBank/DDBJ databases">
        <authorList>
            <person name="Hausmann B."/>
        </authorList>
    </citation>
    <scope>NUCLEOTIDE SEQUENCE [LARGE SCALE GENOMIC DNA]</scope>
    <source>
        <strain evidence="3">Peat soil MAG SbA5</strain>
    </source>
</reference>
<feature type="signal peptide" evidence="1">
    <location>
        <begin position="1"/>
        <end position="29"/>
    </location>
</feature>
<name>A0A2N9L5L7_9BACT</name>
<evidence type="ECO:0000256" key="1">
    <source>
        <dbReference type="SAM" id="SignalP"/>
    </source>
</evidence>
<dbReference type="Proteomes" id="UP000239735">
    <property type="component" value="Unassembled WGS sequence"/>
</dbReference>
<sequence>MTYRTPKFALASIAAIACLALPRPANTQAAAPQTPADDFRTAERCANCHSNLKTPKGENVSISLQWSASIMANAARDPYWQGSVRRETLDHPESSAVIQNECSRCHMPLQALADQAQGHQTELFSRLPLRTDHDPAAADGVSCTVCHQIQPTGLGTPDSYSGNFTVAAPGTHPRPLFGPWAPDSDNINKVHVLASGYSVAQAAQIHDAALCGSCHTLYTTTLGPGGKQIGKLPEQMPYLEWLHSDYRDRQTCQQCHMPAVTEPVAIASLMGKPREGVRLHTFVGANFLMDSMFTAHRDELSVAAQPSDLAAATAQVTSFLQSQSARITLSSAQLSASDLSFAVRVDNLTGHKLPTAYPSRRAWLHVVVTAADGHSVFESGKLNPDGSIVGNANDADPTHFSPHYMRITQPDQVEIFEPILGDSQGHVTTGLISATQYLKDNRILPTGFDKQTASPDIAVSGEAAGDPDFTAGSCTTHYAVSTNGAAGPLHVSVELLYQPVGYRWAHNLATYQAAEPQRFVHYYEQAAAKSAVVLAHAETSVDPAP</sequence>
<gene>
    <name evidence="2" type="ORF">SBA5_160076</name>
</gene>
<dbReference type="SUPFAM" id="SSF48695">
    <property type="entry name" value="Multiheme cytochromes"/>
    <property type="match status" value="1"/>
</dbReference>
<feature type="chain" id="PRO_5014809080" evidence="1">
    <location>
        <begin position="30"/>
        <end position="545"/>
    </location>
</feature>
<accession>A0A2N9L5L7</accession>
<dbReference type="InterPro" id="IPR036280">
    <property type="entry name" value="Multihaem_cyt_sf"/>
</dbReference>
<protein>
    <submittedName>
        <fullName evidence="2">Uncharacterized protein</fullName>
    </submittedName>
</protein>
<keyword evidence="1" id="KW-0732">Signal</keyword>
<dbReference type="EMBL" id="OKRB01000068">
    <property type="protein sequence ID" value="SPE18592.1"/>
    <property type="molecule type" value="Genomic_DNA"/>
</dbReference>
<evidence type="ECO:0000313" key="2">
    <source>
        <dbReference type="EMBL" id="SPE18592.1"/>
    </source>
</evidence>